<dbReference type="Gene3D" id="3.40.630.30">
    <property type="match status" value="1"/>
</dbReference>
<evidence type="ECO:0000313" key="2">
    <source>
        <dbReference type="EMBL" id="KAF2815720.1"/>
    </source>
</evidence>
<dbReference type="PANTHER" id="PTHR42791">
    <property type="entry name" value="GNAT FAMILY ACETYLTRANSFERASE"/>
    <property type="match status" value="1"/>
</dbReference>
<protein>
    <submittedName>
        <fullName evidence="2 4">Acyl-CoA N-acyltransferase</fullName>
    </submittedName>
</protein>
<dbReference type="Pfam" id="PF00583">
    <property type="entry name" value="Acetyltransf_1"/>
    <property type="match status" value="1"/>
</dbReference>
<name>A0A6A6Z3W3_9PEZI</name>
<dbReference type="PROSITE" id="PS51186">
    <property type="entry name" value="GNAT"/>
    <property type="match status" value="1"/>
</dbReference>
<gene>
    <name evidence="2 4" type="ORF">BDZ99DRAFT_405971</name>
</gene>
<sequence>MHPKLSEVTSEADFDAIMPVLFRAFHSPYNSFSKFFNPIHTTLEAAIQDSKARQVAMWKGNQDCHWLKVTDAESGDVIGAACWEVNATGYDKGGGSKKAFNASWHIEGSEEKLWAEKLIGGLKGFLKEKMTRPHLELDQLIVDPEHRRKGIGRMLINWGVKKADEMGVETVIESVPYAVPAYEHCGFECVEEVPLDFAIPNPSEKWEEWQREDHRAYLMWRPVGKDYGEGDKTPWEKSG</sequence>
<dbReference type="InterPro" id="IPR016181">
    <property type="entry name" value="Acyl_CoA_acyltransferase"/>
</dbReference>
<evidence type="ECO:0000313" key="4">
    <source>
        <dbReference type="RefSeq" id="XP_033582684.1"/>
    </source>
</evidence>
<feature type="domain" description="N-acetyltransferase" evidence="1">
    <location>
        <begin position="67"/>
        <end position="224"/>
    </location>
</feature>
<dbReference type="AlphaFoldDB" id="A0A6A6Z3W3"/>
<dbReference type="GO" id="GO:0016747">
    <property type="term" value="F:acyltransferase activity, transferring groups other than amino-acyl groups"/>
    <property type="evidence" value="ECO:0007669"/>
    <property type="project" value="InterPro"/>
</dbReference>
<dbReference type="EMBL" id="MU003693">
    <property type="protein sequence ID" value="KAF2815720.1"/>
    <property type="molecule type" value="Genomic_DNA"/>
</dbReference>
<reference evidence="4" key="2">
    <citation type="submission" date="2020-04" db="EMBL/GenBank/DDBJ databases">
        <authorList>
            <consortium name="NCBI Genome Project"/>
        </authorList>
    </citation>
    <scope>NUCLEOTIDE SEQUENCE</scope>
    <source>
        <strain evidence="4">CBS 304.34</strain>
    </source>
</reference>
<dbReference type="OrthoDB" id="4738875at2759"/>
<proteinExistence type="predicted"/>
<dbReference type="CDD" id="cd04301">
    <property type="entry name" value="NAT_SF"/>
    <property type="match status" value="1"/>
</dbReference>
<dbReference type="InterPro" id="IPR052523">
    <property type="entry name" value="Trichothecene_AcTrans"/>
</dbReference>
<evidence type="ECO:0000259" key="1">
    <source>
        <dbReference type="PROSITE" id="PS51186"/>
    </source>
</evidence>
<dbReference type="RefSeq" id="XP_033582684.1">
    <property type="nucleotide sequence ID" value="XM_033716439.1"/>
</dbReference>
<reference evidence="2 4" key="1">
    <citation type="journal article" date="2020" name="Stud. Mycol.">
        <title>101 Dothideomycetes genomes: a test case for predicting lifestyles and emergence of pathogens.</title>
        <authorList>
            <person name="Haridas S."/>
            <person name="Albert R."/>
            <person name="Binder M."/>
            <person name="Bloem J."/>
            <person name="Labutti K."/>
            <person name="Salamov A."/>
            <person name="Andreopoulos B."/>
            <person name="Baker S."/>
            <person name="Barry K."/>
            <person name="Bills G."/>
            <person name="Bluhm B."/>
            <person name="Cannon C."/>
            <person name="Castanera R."/>
            <person name="Culley D."/>
            <person name="Daum C."/>
            <person name="Ezra D."/>
            <person name="Gonzalez J."/>
            <person name="Henrissat B."/>
            <person name="Kuo A."/>
            <person name="Liang C."/>
            <person name="Lipzen A."/>
            <person name="Lutzoni F."/>
            <person name="Magnuson J."/>
            <person name="Mondo S."/>
            <person name="Nolan M."/>
            <person name="Ohm R."/>
            <person name="Pangilinan J."/>
            <person name="Park H.-J."/>
            <person name="Ramirez L."/>
            <person name="Alfaro M."/>
            <person name="Sun H."/>
            <person name="Tritt A."/>
            <person name="Yoshinaga Y."/>
            <person name="Zwiers L.-H."/>
            <person name="Turgeon B."/>
            <person name="Goodwin S."/>
            <person name="Spatafora J."/>
            <person name="Crous P."/>
            <person name="Grigoriev I."/>
        </authorList>
    </citation>
    <scope>NUCLEOTIDE SEQUENCE</scope>
    <source>
        <strain evidence="2 4">CBS 304.34</strain>
    </source>
</reference>
<dbReference type="GeneID" id="54457332"/>
<dbReference type="Proteomes" id="UP000504636">
    <property type="component" value="Unplaced"/>
</dbReference>
<organism evidence="2">
    <name type="scientific">Mytilinidion resinicola</name>
    <dbReference type="NCBI Taxonomy" id="574789"/>
    <lineage>
        <taxon>Eukaryota</taxon>
        <taxon>Fungi</taxon>
        <taxon>Dikarya</taxon>
        <taxon>Ascomycota</taxon>
        <taxon>Pezizomycotina</taxon>
        <taxon>Dothideomycetes</taxon>
        <taxon>Pleosporomycetidae</taxon>
        <taxon>Mytilinidiales</taxon>
        <taxon>Mytilinidiaceae</taxon>
        <taxon>Mytilinidion</taxon>
    </lineage>
</organism>
<accession>A0A6A6Z3W3</accession>
<dbReference type="InterPro" id="IPR000182">
    <property type="entry name" value="GNAT_dom"/>
</dbReference>
<dbReference type="SUPFAM" id="SSF55729">
    <property type="entry name" value="Acyl-CoA N-acyltransferases (Nat)"/>
    <property type="match status" value="1"/>
</dbReference>
<keyword evidence="2" id="KW-0012">Acyltransferase</keyword>
<evidence type="ECO:0000313" key="3">
    <source>
        <dbReference type="Proteomes" id="UP000504636"/>
    </source>
</evidence>
<reference evidence="4" key="3">
    <citation type="submission" date="2025-04" db="UniProtKB">
        <authorList>
            <consortium name="RefSeq"/>
        </authorList>
    </citation>
    <scope>IDENTIFICATION</scope>
    <source>
        <strain evidence="4">CBS 304.34</strain>
    </source>
</reference>
<dbReference type="PANTHER" id="PTHR42791:SF5">
    <property type="entry name" value="HYPOTHETICAL ACETYLTRANSFERASE (EUROFUNG)"/>
    <property type="match status" value="1"/>
</dbReference>
<keyword evidence="2" id="KW-0808">Transferase</keyword>
<keyword evidence="3" id="KW-1185">Reference proteome</keyword>